<reference evidence="2 3" key="1">
    <citation type="submission" date="2011-08" db="EMBL/GenBank/DDBJ databases">
        <title>The Genome Sequence of Clostridium hathewayi WAL-18680.</title>
        <authorList>
            <consortium name="The Broad Institute Genome Sequencing Platform"/>
            <person name="Earl A."/>
            <person name="Ward D."/>
            <person name="Feldgarden M."/>
            <person name="Gevers D."/>
            <person name="Finegold S.M."/>
            <person name="Summanen P.H."/>
            <person name="Molitoris D.R."/>
            <person name="Song M."/>
            <person name="Daigneault M."/>
            <person name="Allen-Vercoe E."/>
            <person name="Young S.K."/>
            <person name="Zeng Q."/>
            <person name="Gargeya S."/>
            <person name="Fitzgerald M."/>
            <person name="Haas B."/>
            <person name="Abouelleil A."/>
            <person name="Alvarado L."/>
            <person name="Arachchi H.M."/>
            <person name="Berlin A."/>
            <person name="Brown A."/>
            <person name="Chapman S.B."/>
            <person name="Chen Z."/>
            <person name="Dunbar C."/>
            <person name="Freedman E."/>
            <person name="Gearin G."/>
            <person name="Gellesch M."/>
            <person name="Goldberg J."/>
            <person name="Griggs A."/>
            <person name="Gujja S."/>
            <person name="Heiman D."/>
            <person name="Howarth C."/>
            <person name="Larson L."/>
            <person name="Lui A."/>
            <person name="MacDonald P.J.P."/>
            <person name="Montmayeur A."/>
            <person name="Murphy C."/>
            <person name="Neiman D."/>
            <person name="Pearson M."/>
            <person name="Priest M."/>
            <person name="Roberts A."/>
            <person name="Saif S."/>
            <person name="Shea T."/>
            <person name="Shenoy N."/>
            <person name="Sisk P."/>
            <person name="Stolte C."/>
            <person name="Sykes S."/>
            <person name="Wortman J."/>
            <person name="Nusbaum C."/>
            <person name="Birren B."/>
        </authorList>
    </citation>
    <scope>NUCLEOTIDE SEQUENCE [LARGE SCALE GENOMIC DNA]</scope>
    <source>
        <strain evidence="2 3">WAL-18680</strain>
    </source>
</reference>
<dbReference type="InterPro" id="IPR011009">
    <property type="entry name" value="Kinase-like_dom_sf"/>
</dbReference>
<dbReference type="HOGENOM" id="CLU_042636_1_0_9"/>
<evidence type="ECO:0000313" key="3">
    <source>
        <dbReference type="Proteomes" id="UP000005384"/>
    </source>
</evidence>
<accession>G5IAT2</accession>
<gene>
    <name evidence="2" type="ORF">HMPREF9473_00609</name>
</gene>
<name>G5IAT2_9FIRM</name>
<dbReference type="Gene3D" id="3.30.200.20">
    <property type="entry name" value="Phosphorylase Kinase, domain 1"/>
    <property type="match status" value="1"/>
</dbReference>
<dbReference type="InterPro" id="IPR047175">
    <property type="entry name" value="CotS-like"/>
</dbReference>
<evidence type="ECO:0000313" key="2">
    <source>
        <dbReference type="EMBL" id="EHI61427.1"/>
    </source>
</evidence>
<dbReference type="PANTHER" id="PTHR39179">
    <property type="entry name" value="SPORE COAT PROTEIN I"/>
    <property type="match status" value="1"/>
</dbReference>
<dbReference type="SUPFAM" id="SSF56112">
    <property type="entry name" value="Protein kinase-like (PK-like)"/>
    <property type="match status" value="1"/>
</dbReference>
<dbReference type="OrthoDB" id="9771902at2"/>
<protein>
    <recommendedName>
        <fullName evidence="1">Aminoglycoside phosphotransferase domain-containing protein</fullName>
    </recommendedName>
</protein>
<dbReference type="AlphaFoldDB" id="G5IAT2"/>
<dbReference type="PANTHER" id="PTHR39179:SF3">
    <property type="entry name" value="COTS-RELATED PROTEIN"/>
    <property type="match status" value="1"/>
</dbReference>
<dbReference type="GO" id="GO:0042601">
    <property type="term" value="C:endospore-forming forespore"/>
    <property type="evidence" value="ECO:0007669"/>
    <property type="project" value="TreeGrafter"/>
</dbReference>
<keyword evidence="3" id="KW-1185">Reference proteome</keyword>
<dbReference type="Gene3D" id="3.90.1200.10">
    <property type="match status" value="1"/>
</dbReference>
<dbReference type="Pfam" id="PF01636">
    <property type="entry name" value="APH"/>
    <property type="match status" value="1"/>
</dbReference>
<evidence type="ECO:0000259" key="1">
    <source>
        <dbReference type="Pfam" id="PF01636"/>
    </source>
</evidence>
<dbReference type="EMBL" id="ADLN01000003">
    <property type="protein sequence ID" value="EHI61427.1"/>
    <property type="molecule type" value="Genomic_DNA"/>
</dbReference>
<sequence>MNEKYVEALPQYDLEVGNVRKGRSGWLCETGQGIKLLKEYRGTMKRLEFETQVLGQVREAGSVQVDAYIRTSQGELISLAEDGTRFVMKDWYLDRECNLKDREEILEAVTQIARLHKVFQTIPVQEEWNLGSIMVQPIDQELERHNRELQRARNYIRGKRKKTEFELCVIGNFQMFYEQAQRAQEGLEALWKEEEASRAFLCHGDLDHHHVLMGNRYVAIIEYNKMHLGSQMTDLYHFMRKVMEKQDWNQSLGLDMLKAYDRILPLGTWERKCLYYLFLYPEKYWKQINFYFNANKAWIPARNVEKLCHLEEQMDSRNQFLSKIK</sequence>
<dbReference type="RefSeq" id="WP_006778593.1">
    <property type="nucleotide sequence ID" value="NZ_CP040506.1"/>
</dbReference>
<proteinExistence type="predicted"/>
<dbReference type="PATRIC" id="fig|742737.3.peg.609"/>
<dbReference type="Proteomes" id="UP000005384">
    <property type="component" value="Unassembled WGS sequence"/>
</dbReference>
<organism evidence="2 3">
    <name type="scientific">Hungatella hathewayi WAL-18680</name>
    <dbReference type="NCBI Taxonomy" id="742737"/>
    <lineage>
        <taxon>Bacteria</taxon>
        <taxon>Bacillati</taxon>
        <taxon>Bacillota</taxon>
        <taxon>Clostridia</taxon>
        <taxon>Lachnospirales</taxon>
        <taxon>Lachnospiraceae</taxon>
        <taxon>Hungatella</taxon>
    </lineage>
</organism>
<comment type="caution">
    <text evidence="2">The sequence shown here is derived from an EMBL/GenBank/DDBJ whole genome shotgun (WGS) entry which is preliminary data.</text>
</comment>
<feature type="domain" description="Aminoglycoside phosphotransferase" evidence="1">
    <location>
        <begin position="26"/>
        <end position="247"/>
    </location>
</feature>
<dbReference type="InterPro" id="IPR002575">
    <property type="entry name" value="Aminoglycoside_PTrfase"/>
</dbReference>